<dbReference type="AlphaFoldDB" id="A0A0Q2UG07"/>
<gene>
    <name evidence="1" type="ORF">AO501_21070</name>
</gene>
<organism evidence="1 2">
    <name type="scientific">Mycobacterium gordonae</name>
    <dbReference type="NCBI Taxonomy" id="1778"/>
    <lineage>
        <taxon>Bacteria</taxon>
        <taxon>Bacillati</taxon>
        <taxon>Actinomycetota</taxon>
        <taxon>Actinomycetes</taxon>
        <taxon>Mycobacteriales</taxon>
        <taxon>Mycobacteriaceae</taxon>
        <taxon>Mycobacterium</taxon>
    </lineage>
</organism>
<evidence type="ECO:0000313" key="2">
    <source>
        <dbReference type="Proteomes" id="UP000051677"/>
    </source>
</evidence>
<dbReference type="EMBL" id="LKTM01000079">
    <property type="protein sequence ID" value="KQH79672.1"/>
    <property type="molecule type" value="Genomic_DNA"/>
</dbReference>
<evidence type="ECO:0000313" key="1">
    <source>
        <dbReference type="EMBL" id="KQH79672.1"/>
    </source>
</evidence>
<comment type="caution">
    <text evidence="1">The sequence shown here is derived from an EMBL/GenBank/DDBJ whole genome shotgun (WGS) entry which is preliminary data.</text>
</comment>
<accession>A0A0Q2UG07</accession>
<dbReference type="RefSeq" id="WP_055577478.1">
    <property type="nucleotide sequence ID" value="NZ_LKTM01000079.1"/>
</dbReference>
<reference evidence="1 2" key="1">
    <citation type="submission" date="2015-10" db="EMBL/GenBank/DDBJ databases">
        <title>Mycobacterium gordonae draft genome assembly.</title>
        <authorList>
            <person name="Ustinova V."/>
            <person name="Smirnova T."/>
            <person name="Blagodatskikh K."/>
            <person name="Varlamov D."/>
            <person name="Larionova E."/>
            <person name="Chernousova L."/>
        </authorList>
    </citation>
    <scope>NUCLEOTIDE SEQUENCE [LARGE SCALE GENOMIC DNA]</scope>
    <source>
        <strain evidence="1 2">CTRI 14-8773</strain>
    </source>
</reference>
<name>A0A0Q2UG07_MYCGO</name>
<dbReference type="OrthoDB" id="5116562at2"/>
<sequence length="203" mass="20662">MVGSPSAASSAPAAARTQVINVVAVVNGQPANGYRDATTGEVSGTVEMCDASPSAVDPGIYRCSPSAAGADVCWKSTAPTLLCVGDPWKKELHRVTATKPPPSIQPVSLPQPFALLLDDGVQCRLRNGGAWGGRDDGLVGAYGCSGKDVVLVATDDASTPIDRSQPLWTVKVGPLGAGDAHFPPPQTHSVTTAWFAATSSPGG</sequence>
<proteinExistence type="predicted"/>
<protein>
    <submittedName>
        <fullName evidence="1">Uncharacterized protein</fullName>
    </submittedName>
</protein>
<dbReference type="STRING" id="1778.A9W97_13280"/>
<dbReference type="Proteomes" id="UP000051677">
    <property type="component" value="Unassembled WGS sequence"/>
</dbReference>